<dbReference type="EMBL" id="KN818279">
    <property type="protein sequence ID" value="KIL61812.1"/>
    <property type="molecule type" value="Genomic_DNA"/>
</dbReference>
<keyword evidence="3" id="KW-1185">Reference proteome</keyword>
<dbReference type="Proteomes" id="UP000054549">
    <property type="component" value="Unassembled WGS sequence"/>
</dbReference>
<evidence type="ECO:0000313" key="2">
    <source>
        <dbReference type="EMBL" id="KIL61812.1"/>
    </source>
</evidence>
<dbReference type="AlphaFoldDB" id="A0A0C2WJS5"/>
<dbReference type="InParanoid" id="A0A0C2WJS5"/>
<name>A0A0C2WJS5_AMAMK</name>
<proteinExistence type="predicted"/>
<accession>A0A0C2WJS5</accession>
<organism evidence="2 3">
    <name type="scientific">Amanita muscaria (strain Koide BX008)</name>
    <dbReference type="NCBI Taxonomy" id="946122"/>
    <lineage>
        <taxon>Eukaryota</taxon>
        <taxon>Fungi</taxon>
        <taxon>Dikarya</taxon>
        <taxon>Basidiomycota</taxon>
        <taxon>Agaricomycotina</taxon>
        <taxon>Agaricomycetes</taxon>
        <taxon>Agaricomycetidae</taxon>
        <taxon>Agaricales</taxon>
        <taxon>Pluteineae</taxon>
        <taxon>Amanitaceae</taxon>
        <taxon>Amanita</taxon>
    </lineage>
</organism>
<protein>
    <submittedName>
        <fullName evidence="2">Uncharacterized protein</fullName>
    </submittedName>
</protein>
<evidence type="ECO:0000313" key="3">
    <source>
        <dbReference type="Proteomes" id="UP000054549"/>
    </source>
</evidence>
<dbReference type="HOGENOM" id="CLU_2385694_0_0_1"/>
<gene>
    <name evidence="2" type="ORF">M378DRAFT_13277</name>
</gene>
<evidence type="ECO:0000256" key="1">
    <source>
        <dbReference type="SAM" id="MobiDB-lite"/>
    </source>
</evidence>
<reference evidence="2 3" key="1">
    <citation type="submission" date="2014-04" db="EMBL/GenBank/DDBJ databases">
        <title>Evolutionary Origins and Diversification of the Mycorrhizal Mutualists.</title>
        <authorList>
            <consortium name="DOE Joint Genome Institute"/>
            <consortium name="Mycorrhizal Genomics Consortium"/>
            <person name="Kohler A."/>
            <person name="Kuo A."/>
            <person name="Nagy L.G."/>
            <person name="Floudas D."/>
            <person name="Copeland A."/>
            <person name="Barry K.W."/>
            <person name="Cichocki N."/>
            <person name="Veneault-Fourrey C."/>
            <person name="LaButti K."/>
            <person name="Lindquist E.A."/>
            <person name="Lipzen A."/>
            <person name="Lundell T."/>
            <person name="Morin E."/>
            <person name="Murat C."/>
            <person name="Riley R."/>
            <person name="Ohm R."/>
            <person name="Sun H."/>
            <person name="Tunlid A."/>
            <person name="Henrissat B."/>
            <person name="Grigoriev I.V."/>
            <person name="Hibbett D.S."/>
            <person name="Martin F."/>
        </authorList>
    </citation>
    <scope>NUCLEOTIDE SEQUENCE [LARGE SCALE GENOMIC DNA]</scope>
    <source>
        <strain evidence="2 3">Koide BX008</strain>
    </source>
</reference>
<feature type="region of interest" description="Disordered" evidence="1">
    <location>
        <begin position="68"/>
        <end position="94"/>
    </location>
</feature>
<sequence>MSGWEEMLENALNSPQLSLIAPLPVETAFLDDVGRTVHGRAVPEPEPSRSTDVRHTARVETLLEPSLYRHGTAGPVHGTGGSPTIASITKPYKG</sequence>